<reference evidence="4 5" key="1">
    <citation type="submission" date="2018-04" db="EMBL/GenBank/DDBJ databases">
        <title>Genomic Encyclopedia of Type Strains, Phase IV (KMG-IV): sequencing the most valuable type-strain genomes for metagenomic binning, comparative biology and taxonomic classification.</title>
        <authorList>
            <person name="Goeker M."/>
        </authorList>
    </citation>
    <scope>NUCLEOTIDE SEQUENCE [LARGE SCALE GENOMIC DNA]</scope>
    <source>
        <strain evidence="4 5">DSM 45771</strain>
    </source>
</reference>
<dbReference type="PANTHER" id="PTHR11731">
    <property type="entry name" value="PROTEASE FAMILY S9B,C DIPEPTIDYL-PEPTIDASE IV-RELATED"/>
    <property type="match status" value="1"/>
</dbReference>
<feature type="domain" description="Peptidase S9 prolyl oligopeptidase catalytic" evidence="2">
    <location>
        <begin position="510"/>
        <end position="709"/>
    </location>
</feature>
<feature type="region of interest" description="Disordered" evidence="1">
    <location>
        <begin position="1"/>
        <end position="37"/>
    </location>
</feature>
<dbReference type="OrthoDB" id="9812921at2"/>
<dbReference type="Pfam" id="PF00326">
    <property type="entry name" value="Peptidase_S9"/>
    <property type="match status" value="1"/>
</dbReference>
<proteinExistence type="predicted"/>
<protein>
    <submittedName>
        <fullName evidence="4">Dipeptidyl-peptidase-4</fullName>
    </submittedName>
</protein>
<evidence type="ECO:0000313" key="5">
    <source>
        <dbReference type="Proteomes" id="UP000245639"/>
    </source>
</evidence>
<dbReference type="AlphaFoldDB" id="A0A2U1F8C9"/>
<dbReference type="EMBL" id="QEKW01000008">
    <property type="protein sequence ID" value="PVZ08424.1"/>
    <property type="molecule type" value="Genomic_DNA"/>
</dbReference>
<dbReference type="SUPFAM" id="SSF82171">
    <property type="entry name" value="DPP6 N-terminal domain-like"/>
    <property type="match status" value="1"/>
</dbReference>
<evidence type="ECO:0000256" key="1">
    <source>
        <dbReference type="SAM" id="MobiDB-lite"/>
    </source>
</evidence>
<sequence>MTAEPAAPDPPASFPRRQAATRRFTLGAPRRPTVSPDGARVVLLRSKGGDDPVTCLWLLDVAAGEEHLLVDPRELDVPGEDDLPPEERARRERVREQSGGVVEYALDASGRLAVFVLAGRAFTVDLVPGARPETVPVEGPVVDPRPDPTGARIAFVRGGALYVHERATGTTHLLVGAGPGGDADEDGPTVTWGLAEFVAAEEMHRYRGYWWSPDGSQLAVARVDDAPVARWWIADPARPDRTPTETAYPAAGTANALVSLAVVDLDGTRVDVDAGEDTEYLAGVTWDVHDLLVTVSTRDQRRVDTRRVDPDTGAATVLASDTDDVWVDLVVGVPAHLSDGALVRCADRDDTRCLVVDDEPVTPPGLQVRGVADVDGDTVLFTAAERPEDVTLWAWSRAGGAARVSPQHGVWSGRRAGGTTVLAGGDLDTDGTRTSVLRADGSAVPVASYAESPGLEPAVRRVATAEGGPSVAVLLPRDHVPGARRLPVLLDPYGGPHSQRVLAARGAFLTSQWFADQGFAVVVADGRGTPGRGPAYERAVHGDLATPVLDDQVAALHAAAEQVGDLDLDRVAVRGWSFGGYLAALAVLRRPDVFHAAVAGAPVTDWRLYDTHYTERYLGHPDEHPEAYARSSIVDDPGTRAPARPLMLVHGLADDNVVAAHTLRLSSALLAAGHPHTVLPLSGVTHMTPQEVVAENLLLLQVAFLRDALG</sequence>
<dbReference type="GO" id="GO:0008236">
    <property type="term" value="F:serine-type peptidase activity"/>
    <property type="evidence" value="ECO:0007669"/>
    <property type="project" value="InterPro"/>
</dbReference>
<dbReference type="InterPro" id="IPR029058">
    <property type="entry name" value="AB_hydrolase_fold"/>
</dbReference>
<dbReference type="Pfam" id="PF00930">
    <property type="entry name" value="DPPIV_N"/>
    <property type="match status" value="1"/>
</dbReference>
<dbReference type="InterPro" id="IPR001375">
    <property type="entry name" value="Peptidase_S9_cat"/>
</dbReference>
<dbReference type="GO" id="GO:0008239">
    <property type="term" value="F:dipeptidyl-peptidase activity"/>
    <property type="evidence" value="ECO:0007669"/>
    <property type="project" value="TreeGrafter"/>
</dbReference>
<comment type="caution">
    <text evidence="4">The sequence shown here is derived from an EMBL/GenBank/DDBJ whole genome shotgun (WGS) entry which is preliminary data.</text>
</comment>
<dbReference type="Gene3D" id="2.140.10.30">
    <property type="entry name" value="Dipeptidylpeptidase IV, N-terminal domain"/>
    <property type="match status" value="1"/>
</dbReference>
<dbReference type="InterPro" id="IPR002469">
    <property type="entry name" value="Peptidase_S9B_N"/>
</dbReference>
<dbReference type="RefSeq" id="WP_116709152.1">
    <property type="nucleotide sequence ID" value="NZ_QEKW01000008.1"/>
</dbReference>
<dbReference type="InterPro" id="IPR050278">
    <property type="entry name" value="Serine_Prot_S9B/DPPIV"/>
</dbReference>
<evidence type="ECO:0000313" key="4">
    <source>
        <dbReference type="EMBL" id="PVZ08424.1"/>
    </source>
</evidence>
<dbReference type="Gene3D" id="3.40.50.1820">
    <property type="entry name" value="alpha/beta hydrolase"/>
    <property type="match status" value="1"/>
</dbReference>
<gene>
    <name evidence="4" type="ORF">C8D89_10816</name>
</gene>
<evidence type="ECO:0000259" key="3">
    <source>
        <dbReference type="Pfam" id="PF00930"/>
    </source>
</evidence>
<dbReference type="PANTHER" id="PTHR11731:SF193">
    <property type="entry name" value="DIPEPTIDYL PEPTIDASE 9"/>
    <property type="match status" value="1"/>
</dbReference>
<feature type="compositionally biased region" description="Basic and acidic residues" evidence="1">
    <location>
        <begin position="85"/>
        <end position="94"/>
    </location>
</feature>
<name>A0A2U1F8C9_9PSEU</name>
<evidence type="ECO:0000259" key="2">
    <source>
        <dbReference type="Pfam" id="PF00326"/>
    </source>
</evidence>
<feature type="region of interest" description="Disordered" evidence="1">
    <location>
        <begin position="75"/>
        <end position="94"/>
    </location>
</feature>
<accession>A0A2U1F8C9</accession>
<keyword evidence="5" id="KW-1185">Reference proteome</keyword>
<dbReference type="SUPFAM" id="SSF53474">
    <property type="entry name" value="alpha/beta-Hydrolases"/>
    <property type="match status" value="1"/>
</dbReference>
<organism evidence="4 5">
    <name type="scientific">Actinomycetospora cinnamomea</name>
    <dbReference type="NCBI Taxonomy" id="663609"/>
    <lineage>
        <taxon>Bacteria</taxon>
        <taxon>Bacillati</taxon>
        <taxon>Actinomycetota</taxon>
        <taxon>Actinomycetes</taxon>
        <taxon>Pseudonocardiales</taxon>
        <taxon>Pseudonocardiaceae</taxon>
        <taxon>Actinomycetospora</taxon>
    </lineage>
</organism>
<dbReference type="Proteomes" id="UP000245639">
    <property type="component" value="Unassembled WGS sequence"/>
</dbReference>
<dbReference type="GO" id="GO:0006508">
    <property type="term" value="P:proteolysis"/>
    <property type="evidence" value="ECO:0007669"/>
    <property type="project" value="InterPro"/>
</dbReference>
<feature type="domain" description="Dipeptidylpeptidase IV N-terminal" evidence="3">
    <location>
        <begin position="134"/>
        <end position="355"/>
    </location>
</feature>